<dbReference type="Pfam" id="PF02245">
    <property type="entry name" value="Pur_DNA_glyco"/>
    <property type="match status" value="1"/>
</dbReference>
<dbReference type="STRING" id="1903181.BTN85_0327"/>
<dbReference type="CDD" id="cd00540">
    <property type="entry name" value="AAG"/>
    <property type="match status" value="1"/>
</dbReference>
<dbReference type="Proteomes" id="UP000185744">
    <property type="component" value="Unassembled WGS sequence"/>
</dbReference>
<keyword evidence="7" id="KW-1185">Reference proteome</keyword>
<dbReference type="PANTHER" id="PTHR10429">
    <property type="entry name" value="DNA-3-METHYLADENINE GLYCOSYLASE"/>
    <property type="match status" value="1"/>
</dbReference>
<evidence type="ECO:0000313" key="7">
    <source>
        <dbReference type="Proteomes" id="UP000185744"/>
    </source>
</evidence>
<dbReference type="PANTHER" id="PTHR10429:SF0">
    <property type="entry name" value="DNA-3-METHYLADENINE GLYCOSYLASE"/>
    <property type="match status" value="1"/>
</dbReference>
<dbReference type="InterPro" id="IPR003180">
    <property type="entry name" value="MPG"/>
</dbReference>
<dbReference type="NCBIfam" id="TIGR00567">
    <property type="entry name" value="3mg"/>
    <property type="match status" value="1"/>
</dbReference>
<organism evidence="6 7">
    <name type="scientific">Methanohalarchaeum thermophilum</name>
    <dbReference type="NCBI Taxonomy" id="1903181"/>
    <lineage>
        <taxon>Archaea</taxon>
        <taxon>Methanobacteriati</taxon>
        <taxon>Methanobacteriota</taxon>
        <taxon>Methanonatronarchaeia</taxon>
        <taxon>Methanonatronarchaeales</taxon>
        <taxon>Methanonatronarchaeaceae</taxon>
        <taxon>Candidatus Methanohalarchaeum</taxon>
    </lineage>
</organism>
<dbReference type="InterPro" id="IPR036995">
    <property type="entry name" value="MPG_sf"/>
</dbReference>
<accession>A0A1Q6DU07</accession>
<dbReference type="EC" id="3.2.2.-" evidence="5"/>
<sequence length="185" mass="20902">MLSRAFYTRDAVEVAKNLLGKILVHKTSNSVLKGKIVETEAYCGEEDSACHASVGKTNRTEVMYRKGGIAYIYLIYGIHTMLNFVTNVEGIPEAVLIRAVEPIEGLDKMKKNRGKQNNLTNGPGKVTEAFNIDMNLNGLDITKENRLWTKNGYKADEIVKDQRIGVEDNSHLRFYIENNEYVSRK</sequence>
<protein>
    <recommendedName>
        <fullName evidence="5">Putative 3-methyladenine DNA glycosylase</fullName>
        <ecNumber evidence="5">3.2.2.-</ecNumber>
    </recommendedName>
</protein>
<dbReference type="GO" id="GO:0003677">
    <property type="term" value="F:DNA binding"/>
    <property type="evidence" value="ECO:0007669"/>
    <property type="project" value="InterPro"/>
</dbReference>
<dbReference type="Gene3D" id="3.10.300.10">
    <property type="entry name" value="Methylpurine-DNA glycosylase (MPG)"/>
    <property type="match status" value="1"/>
</dbReference>
<comment type="similarity">
    <text evidence="1 5">Belongs to the DNA glycosylase MPG family.</text>
</comment>
<dbReference type="FunFam" id="3.10.300.10:FF:000001">
    <property type="entry name" value="Putative 3-methyladenine DNA glycosylase"/>
    <property type="match status" value="1"/>
</dbReference>
<dbReference type="InParanoid" id="A0A1Q6DU07"/>
<dbReference type="EMBL" id="MSDW01000001">
    <property type="protein sequence ID" value="OKY77851.1"/>
    <property type="molecule type" value="Genomic_DNA"/>
</dbReference>
<dbReference type="AlphaFoldDB" id="A0A1Q6DU07"/>
<evidence type="ECO:0000256" key="5">
    <source>
        <dbReference type="HAMAP-Rule" id="MF_00527"/>
    </source>
</evidence>
<dbReference type="SUPFAM" id="SSF50486">
    <property type="entry name" value="FMT C-terminal domain-like"/>
    <property type="match status" value="1"/>
</dbReference>
<evidence type="ECO:0000256" key="3">
    <source>
        <dbReference type="ARBA" id="ARBA00022801"/>
    </source>
</evidence>
<name>A0A1Q6DU07_METT1</name>
<dbReference type="InterPro" id="IPR011034">
    <property type="entry name" value="Formyl_transferase-like_C_sf"/>
</dbReference>
<reference evidence="6" key="1">
    <citation type="submission" date="2016-12" db="EMBL/GenBank/DDBJ databases">
        <title>Discovery of methanogenic haloarchaea.</title>
        <authorList>
            <person name="Sorokin D.Y."/>
            <person name="Makarova K.S."/>
            <person name="Abbas B."/>
            <person name="Ferrer M."/>
            <person name="Golyshin P.N."/>
        </authorList>
    </citation>
    <scope>NUCLEOTIDE SEQUENCE [LARGE SCALE GENOMIC DNA]</scope>
    <source>
        <strain evidence="6">HMET1</strain>
    </source>
</reference>
<evidence type="ECO:0000256" key="4">
    <source>
        <dbReference type="ARBA" id="ARBA00023204"/>
    </source>
</evidence>
<keyword evidence="3 5" id="KW-0378">Hydrolase</keyword>
<proteinExistence type="inferred from homology"/>
<keyword evidence="4 5" id="KW-0234">DNA repair</keyword>
<evidence type="ECO:0000256" key="1">
    <source>
        <dbReference type="ARBA" id="ARBA00009232"/>
    </source>
</evidence>
<dbReference type="HAMAP" id="MF_00527">
    <property type="entry name" value="3MGH"/>
    <property type="match status" value="1"/>
</dbReference>
<comment type="caution">
    <text evidence="6">The sequence shown here is derived from an EMBL/GenBank/DDBJ whole genome shotgun (WGS) entry which is preliminary data.</text>
</comment>
<evidence type="ECO:0000313" key="6">
    <source>
        <dbReference type="EMBL" id="OKY77851.1"/>
    </source>
</evidence>
<keyword evidence="2 5" id="KW-0227">DNA damage</keyword>
<dbReference type="GO" id="GO:0003905">
    <property type="term" value="F:alkylbase DNA N-glycosylase activity"/>
    <property type="evidence" value="ECO:0007669"/>
    <property type="project" value="InterPro"/>
</dbReference>
<gene>
    <name evidence="6" type="ORF">BTN85_0327</name>
</gene>
<evidence type="ECO:0000256" key="2">
    <source>
        <dbReference type="ARBA" id="ARBA00022763"/>
    </source>
</evidence>
<dbReference type="GO" id="GO:0006284">
    <property type="term" value="P:base-excision repair"/>
    <property type="evidence" value="ECO:0007669"/>
    <property type="project" value="InterPro"/>
</dbReference>